<dbReference type="Pfam" id="PF00361">
    <property type="entry name" value="Proton_antipo_M"/>
    <property type="match status" value="1"/>
</dbReference>
<feature type="transmembrane region" description="Helical" evidence="7">
    <location>
        <begin position="261"/>
        <end position="279"/>
    </location>
</feature>
<feature type="transmembrane region" description="Helical" evidence="7">
    <location>
        <begin position="318"/>
        <end position="338"/>
    </location>
</feature>
<evidence type="ECO:0000256" key="2">
    <source>
        <dbReference type="ARBA" id="ARBA00009025"/>
    </source>
</evidence>
<dbReference type="InterPro" id="IPR003918">
    <property type="entry name" value="NADH_UbQ_OxRdtase"/>
</dbReference>
<sequence>MLNYLIFFPLVAGFVILILNRGGIKVFSVIASLIMFCLNAKIFLDYLNGANFEYQLSFKVANFFSYHIGVDSISLILMLLSSLMIFLSFLFLKVEQKAMASCIFFLEFAIMGLFSALDGLLFYIFWEFSLLPLLYIMGVYGKDYRAGIKFFIYAFAGSILMLLALIYQAYATYKLLNIFTFDLEIWKNNASAISFNEQLLLFGAFFIAFAIKSPLFPFHTWAPKVYANSPILVSMMLVAFKMAPFGFLRFCLPLFPDASVYFMPLIAALCIVSIIYNALVAYRATNLKELIAYSSISHIGVMVLGIFSLNVLGISGAVFYMFAHGVVTGSLFLMAELLNKKYKTLEISYYHSLAHKAPLFSIFFTLILLASISLPLTISFVGEFLTLLGVAKVSLLYALLAGLVIILGAIYMLAVFRKMFFMEKETHIENFSLHSREIITLVFVTILIFGLGVAPKIFLEPLDNNANSLIEMMNTRAINTETINFLNHTKGENDVR</sequence>
<dbReference type="GO" id="GO:0003954">
    <property type="term" value="F:NADH dehydrogenase activity"/>
    <property type="evidence" value="ECO:0007669"/>
    <property type="project" value="TreeGrafter"/>
</dbReference>
<dbReference type="OrthoDB" id="9805769at2"/>
<reference evidence="9 10" key="1">
    <citation type="submission" date="2018-05" db="EMBL/GenBank/DDBJ databases">
        <title>Novel Campyloabacter and Helicobacter Species and Strains.</title>
        <authorList>
            <person name="Mannion A.J."/>
            <person name="Shen Z."/>
            <person name="Fox J.G."/>
        </authorList>
    </citation>
    <scope>NUCLEOTIDE SEQUENCE [LARGE SCALE GENOMIC DNA]</scope>
    <source>
        <strain evidence="10">MIT17-664</strain>
    </source>
</reference>
<dbReference type="GO" id="GO:0015990">
    <property type="term" value="P:electron transport coupled proton transport"/>
    <property type="evidence" value="ECO:0007669"/>
    <property type="project" value="TreeGrafter"/>
</dbReference>
<evidence type="ECO:0000256" key="6">
    <source>
        <dbReference type="RuleBase" id="RU000320"/>
    </source>
</evidence>
<evidence type="ECO:0000256" key="7">
    <source>
        <dbReference type="SAM" id="Phobius"/>
    </source>
</evidence>
<dbReference type="AlphaFoldDB" id="A0A4U7BRL3"/>
<feature type="transmembrane region" description="Helical" evidence="7">
    <location>
        <begin position="438"/>
        <end position="459"/>
    </location>
</feature>
<feature type="transmembrane region" description="Helical" evidence="7">
    <location>
        <begin position="98"/>
        <end position="114"/>
    </location>
</feature>
<gene>
    <name evidence="9" type="ORF">CQA69_05195</name>
</gene>
<dbReference type="InterPro" id="IPR001750">
    <property type="entry name" value="ND/Mrp_TM"/>
</dbReference>
<feature type="transmembrane region" description="Helical" evidence="7">
    <location>
        <begin position="231"/>
        <end position="255"/>
    </location>
</feature>
<dbReference type="GO" id="GO:0042773">
    <property type="term" value="P:ATP synthesis coupled electron transport"/>
    <property type="evidence" value="ECO:0007669"/>
    <property type="project" value="InterPro"/>
</dbReference>
<dbReference type="PANTHER" id="PTHR43507">
    <property type="entry name" value="NADH-UBIQUINONE OXIDOREDUCTASE CHAIN 4"/>
    <property type="match status" value="1"/>
</dbReference>
<dbReference type="InterPro" id="IPR010227">
    <property type="entry name" value="NADH_Q_OxRdtase_chainM/4"/>
</dbReference>
<comment type="subcellular location">
    <subcellularLocation>
        <location evidence="1">Endomembrane system</location>
        <topology evidence="1">Multi-pass membrane protein</topology>
    </subcellularLocation>
    <subcellularLocation>
        <location evidence="6">Membrane</location>
        <topology evidence="6">Multi-pass membrane protein</topology>
    </subcellularLocation>
</comment>
<feature type="transmembrane region" description="Helical" evidence="7">
    <location>
        <begin position="291"/>
        <end position="312"/>
    </location>
</feature>
<feature type="transmembrane region" description="Helical" evidence="7">
    <location>
        <begin position="6"/>
        <end position="21"/>
    </location>
</feature>
<accession>A0A4U7BRL3</accession>
<dbReference type="RefSeq" id="WP_137620741.1">
    <property type="nucleotide sequence ID" value="NZ_NXLZ01000007.1"/>
</dbReference>
<evidence type="ECO:0000256" key="4">
    <source>
        <dbReference type="ARBA" id="ARBA00022989"/>
    </source>
</evidence>
<organism evidence="9 10">
    <name type="scientific">Campylobacter estrildidarum</name>
    <dbReference type="NCBI Taxonomy" id="2510189"/>
    <lineage>
        <taxon>Bacteria</taxon>
        <taxon>Pseudomonadati</taxon>
        <taxon>Campylobacterota</taxon>
        <taxon>Epsilonproteobacteria</taxon>
        <taxon>Campylobacterales</taxon>
        <taxon>Campylobacteraceae</taxon>
        <taxon>Campylobacter</taxon>
    </lineage>
</organism>
<feature type="transmembrane region" description="Helical" evidence="7">
    <location>
        <begin position="190"/>
        <end position="211"/>
    </location>
</feature>
<dbReference type="GO" id="GO:0048039">
    <property type="term" value="F:ubiquinone binding"/>
    <property type="evidence" value="ECO:0007669"/>
    <property type="project" value="TreeGrafter"/>
</dbReference>
<proteinExistence type="inferred from homology"/>
<evidence type="ECO:0000256" key="5">
    <source>
        <dbReference type="ARBA" id="ARBA00023136"/>
    </source>
</evidence>
<comment type="similarity">
    <text evidence="2">Belongs to the complex I subunit 4 family.</text>
</comment>
<keyword evidence="10" id="KW-1185">Reference proteome</keyword>
<feature type="transmembrane region" description="Helical" evidence="7">
    <location>
        <begin position="26"/>
        <end position="44"/>
    </location>
</feature>
<name>A0A4U7BRL3_9BACT</name>
<evidence type="ECO:0000256" key="3">
    <source>
        <dbReference type="ARBA" id="ARBA00022692"/>
    </source>
</evidence>
<dbReference type="PANTHER" id="PTHR43507:SF1">
    <property type="entry name" value="NADH-UBIQUINONE OXIDOREDUCTASE CHAIN 4"/>
    <property type="match status" value="1"/>
</dbReference>
<protein>
    <submittedName>
        <fullName evidence="9">NADH-quinone oxidoreductase subunit M</fullName>
    </submittedName>
</protein>
<evidence type="ECO:0000313" key="9">
    <source>
        <dbReference type="EMBL" id="TKX30857.1"/>
    </source>
</evidence>
<keyword evidence="5 7" id="KW-0472">Membrane</keyword>
<dbReference type="EMBL" id="NXLZ01000007">
    <property type="protein sequence ID" value="TKX30857.1"/>
    <property type="molecule type" value="Genomic_DNA"/>
</dbReference>
<dbReference type="GO" id="GO:0008137">
    <property type="term" value="F:NADH dehydrogenase (ubiquinone) activity"/>
    <property type="evidence" value="ECO:0007669"/>
    <property type="project" value="InterPro"/>
</dbReference>
<dbReference type="PRINTS" id="PR01437">
    <property type="entry name" value="NUOXDRDTASE4"/>
</dbReference>
<evidence type="ECO:0000259" key="8">
    <source>
        <dbReference type="Pfam" id="PF00361"/>
    </source>
</evidence>
<keyword evidence="4 7" id="KW-1133">Transmembrane helix</keyword>
<dbReference type="NCBIfam" id="TIGR01972">
    <property type="entry name" value="NDH_I_M"/>
    <property type="match status" value="1"/>
</dbReference>
<feature type="domain" description="NADH:quinone oxidoreductase/Mrp antiporter transmembrane" evidence="8">
    <location>
        <begin position="118"/>
        <end position="404"/>
    </location>
</feature>
<evidence type="ECO:0000256" key="1">
    <source>
        <dbReference type="ARBA" id="ARBA00004127"/>
    </source>
</evidence>
<keyword evidence="3 6" id="KW-0812">Transmembrane</keyword>
<dbReference type="GO" id="GO:0012505">
    <property type="term" value="C:endomembrane system"/>
    <property type="evidence" value="ECO:0007669"/>
    <property type="project" value="UniProtKB-SubCell"/>
</dbReference>
<feature type="transmembrane region" description="Helical" evidence="7">
    <location>
        <begin position="64"/>
        <end position="91"/>
    </location>
</feature>
<evidence type="ECO:0000313" key="10">
    <source>
        <dbReference type="Proteomes" id="UP000308838"/>
    </source>
</evidence>
<feature type="transmembrane region" description="Helical" evidence="7">
    <location>
        <begin position="150"/>
        <end position="170"/>
    </location>
</feature>
<dbReference type="Proteomes" id="UP000308838">
    <property type="component" value="Unassembled WGS sequence"/>
</dbReference>
<feature type="transmembrane region" description="Helical" evidence="7">
    <location>
        <begin position="359"/>
        <end position="382"/>
    </location>
</feature>
<comment type="caution">
    <text evidence="9">The sequence shown here is derived from an EMBL/GenBank/DDBJ whole genome shotgun (WGS) entry which is preliminary data.</text>
</comment>
<dbReference type="GO" id="GO:0016020">
    <property type="term" value="C:membrane"/>
    <property type="evidence" value="ECO:0007669"/>
    <property type="project" value="UniProtKB-SubCell"/>
</dbReference>
<feature type="transmembrane region" description="Helical" evidence="7">
    <location>
        <begin position="394"/>
        <end position="417"/>
    </location>
</feature>